<comment type="caution">
    <text evidence="3">The sequence shown here is derived from an EMBL/GenBank/DDBJ whole genome shotgun (WGS) entry which is preliminary data.</text>
</comment>
<dbReference type="PATRIC" id="fig|927661.3.peg.758"/>
<dbReference type="InterPro" id="IPR038770">
    <property type="entry name" value="Na+/solute_symporter_sf"/>
</dbReference>
<dbReference type="PANTHER" id="PTHR18640">
    <property type="entry name" value="SOLUTE CARRIER FAMILY 10 MEMBER 7"/>
    <property type="match status" value="1"/>
</dbReference>
<keyword evidence="4" id="KW-1185">Reference proteome</keyword>
<dbReference type="InterPro" id="IPR016833">
    <property type="entry name" value="Put_Na-Bile_cotransptr"/>
</dbReference>
<evidence type="ECO:0000313" key="4">
    <source>
        <dbReference type="Proteomes" id="UP000021053"/>
    </source>
</evidence>
<name>A0A010ZRA0_9ACTN</name>
<dbReference type="RefSeq" id="WP_035848495.1">
    <property type="nucleotide sequence ID" value="NZ_KK073874.1"/>
</dbReference>
<keyword evidence="2" id="KW-1133">Transmembrane helix</keyword>
<dbReference type="PIRSF" id="PIRSF026166">
    <property type="entry name" value="UCP026166"/>
    <property type="match status" value="1"/>
</dbReference>
<feature type="transmembrane region" description="Helical" evidence="2">
    <location>
        <begin position="12"/>
        <end position="32"/>
    </location>
</feature>
<dbReference type="EMBL" id="JFBT01000001">
    <property type="protein sequence ID" value="EXG79727.1"/>
    <property type="molecule type" value="Genomic_DNA"/>
</dbReference>
<organism evidence="3 4">
    <name type="scientific">Cryptosporangium arvum DSM 44712</name>
    <dbReference type="NCBI Taxonomy" id="927661"/>
    <lineage>
        <taxon>Bacteria</taxon>
        <taxon>Bacillati</taxon>
        <taxon>Actinomycetota</taxon>
        <taxon>Actinomycetes</taxon>
        <taxon>Cryptosporangiales</taxon>
        <taxon>Cryptosporangiaceae</taxon>
        <taxon>Cryptosporangium</taxon>
    </lineage>
</organism>
<feature type="transmembrane region" description="Helical" evidence="2">
    <location>
        <begin position="231"/>
        <end position="252"/>
    </location>
</feature>
<gene>
    <name evidence="3" type="ORF">CryarDRAFT_0771</name>
</gene>
<dbReference type="Proteomes" id="UP000021053">
    <property type="component" value="Unassembled WGS sequence"/>
</dbReference>
<dbReference type="Pfam" id="PF13593">
    <property type="entry name" value="SBF_like"/>
    <property type="match status" value="1"/>
</dbReference>
<evidence type="ECO:0000313" key="3">
    <source>
        <dbReference type="EMBL" id="EXG79727.1"/>
    </source>
</evidence>
<dbReference type="HOGENOM" id="CLU_039013_1_0_11"/>
<evidence type="ECO:0000256" key="1">
    <source>
        <dbReference type="SAM" id="MobiDB-lite"/>
    </source>
</evidence>
<keyword evidence="2" id="KW-0472">Membrane</keyword>
<dbReference type="PANTHER" id="PTHR18640:SF5">
    <property type="entry name" value="SODIUM_BILE ACID COTRANSPORTER 7"/>
    <property type="match status" value="1"/>
</dbReference>
<feature type="transmembrane region" description="Helical" evidence="2">
    <location>
        <begin position="128"/>
        <end position="154"/>
    </location>
</feature>
<feature type="transmembrane region" description="Helical" evidence="2">
    <location>
        <begin position="100"/>
        <end position="121"/>
    </location>
</feature>
<dbReference type="Gene3D" id="1.20.1530.20">
    <property type="match status" value="1"/>
</dbReference>
<feature type="transmembrane region" description="Helical" evidence="2">
    <location>
        <begin position="69"/>
        <end position="88"/>
    </location>
</feature>
<keyword evidence="2" id="KW-0812">Transmembrane</keyword>
<dbReference type="OrthoDB" id="9792271at2"/>
<feature type="region of interest" description="Disordered" evidence="1">
    <location>
        <begin position="320"/>
        <end position="342"/>
    </location>
</feature>
<sequence>MSALRRFRPDPYIVALLSTVAFASVLPASGVVEDVLDQLIIVAIGFLFFLYGARLSTETMVAGMRHWRLHLLVLALTFVLFPVFGLALRLLPEVVLDPELAAGILFLCLLPSTVQSSIAFTSVAKGNVAAAICTASLSNVLGVVLTPLLVAMLLSSGVHVSGGTVVRIVVQLLVPFALGQLLRPWIGGFVTKHKQVLGLLDKGSILLVVYTAFSGAVVAGVWSMLSGWDLAALAISCVVLLALVLVVTWFVASRLRFSREDRITIMFTGSTKSLATGVPMATVIFAGTGAGLVILPLMLFHQLQLITCAVLARRWAAQAPAESESESAEAVPEPAAPQPAAP</sequence>
<feature type="transmembrane region" description="Helical" evidence="2">
    <location>
        <begin position="160"/>
        <end position="182"/>
    </location>
</feature>
<accession>A0A010ZRA0</accession>
<feature type="transmembrane region" description="Helical" evidence="2">
    <location>
        <begin position="273"/>
        <end position="299"/>
    </location>
</feature>
<evidence type="ECO:0000256" key="2">
    <source>
        <dbReference type="SAM" id="Phobius"/>
    </source>
</evidence>
<feature type="transmembrane region" description="Helical" evidence="2">
    <location>
        <begin position="38"/>
        <end position="57"/>
    </location>
</feature>
<dbReference type="AlphaFoldDB" id="A0A010ZRA0"/>
<protein>
    <submittedName>
        <fullName evidence="3">Putative Na+-dependent transporter</fullName>
    </submittedName>
</protein>
<feature type="compositionally biased region" description="Low complexity" evidence="1">
    <location>
        <begin position="320"/>
        <end position="333"/>
    </location>
</feature>
<proteinExistence type="predicted"/>
<feature type="transmembrane region" description="Helical" evidence="2">
    <location>
        <begin position="203"/>
        <end position="225"/>
    </location>
</feature>
<dbReference type="GO" id="GO:0005886">
    <property type="term" value="C:plasma membrane"/>
    <property type="evidence" value="ECO:0007669"/>
    <property type="project" value="TreeGrafter"/>
</dbReference>
<reference evidence="3 4" key="1">
    <citation type="submission" date="2013-07" db="EMBL/GenBank/DDBJ databases">
        <authorList>
            <consortium name="DOE Joint Genome Institute"/>
            <person name="Eisen J."/>
            <person name="Huntemann M."/>
            <person name="Han J."/>
            <person name="Chen A."/>
            <person name="Kyrpides N."/>
            <person name="Mavromatis K."/>
            <person name="Markowitz V."/>
            <person name="Palaniappan K."/>
            <person name="Ivanova N."/>
            <person name="Schaumberg A."/>
            <person name="Pati A."/>
            <person name="Liolios K."/>
            <person name="Nordberg H.P."/>
            <person name="Cantor M.N."/>
            <person name="Hua S.X."/>
            <person name="Woyke T."/>
        </authorList>
    </citation>
    <scope>NUCLEOTIDE SEQUENCE [LARGE SCALE GENOMIC DNA]</scope>
    <source>
        <strain evidence="3 4">DSM 44712</strain>
    </source>
</reference>